<dbReference type="AlphaFoldDB" id="A0A645HSE7"/>
<dbReference type="InterPro" id="IPR005648">
    <property type="entry name" value="FlgD"/>
</dbReference>
<comment type="caution">
    <text evidence="2">The sequence shown here is derived from an EMBL/GenBank/DDBJ whole genome shotgun (WGS) entry which is preliminary data.</text>
</comment>
<dbReference type="Pfam" id="PF03963">
    <property type="entry name" value="FlgD"/>
    <property type="match status" value="1"/>
</dbReference>
<evidence type="ECO:0008006" key="3">
    <source>
        <dbReference type="Google" id="ProtNLM"/>
    </source>
</evidence>
<keyword evidence="1" id="KW-1005">Bacterial flagellum biogenesis</keyword>
<gene>
    <name evidence="2" type="ORF">SDC9_189058</name>
</gene>
<evidence type="ECO:0000256" key="1">
    <source>
        <dbReference type="ARBA" id="ARBA00022795"/>
    </source>
</evidence>
<accession>A0A645HSE7</accession>
<name>A0A645HSE7_9ZZZZ</name>
<dbReference type="EMBL" id="VSSQ01098607">
    <property type="protein sequence ID" value="MPN41506.1"/>
    <property type="molecule type" value="Genomic_DNA"/>
</dbReference>
<evidence type="ECO:0000313" key="2">
    <source>
        <dbReference type="EMBL" id="MPN41506.1"/>
    </source>
</evidence>
<dbReference type="GO" id="GO:0044781">
    <property type="term" value="P:bacterial-type flagellum organization"/>
    <property type="evidence" value="ECO:0007669"/>
    <property type="project" value="UniProtKB-KW"/>
</dbReference>
<proteinExistence type="predicted"/>
<sequence>MQLSNQDPLEPMSDTDFIAQMAQFSALEQMQALNGAFSSCQAYSLMGKNVLATVSDEAGGTAQIYGEVTGILRQNDTDYLQIGEYLVPQSAVSAIYDDDAMDAVIAQAANLVGKQIEAEVPATDGQDGPEKITGTVSAVLVKNGLLYAAVEDKEVPVAYINKIS</sequence>
<reference evidence="2" key="1">
    <citation type="submission" date="2019-08" db="EMBL/GenBank/DDBJ databases">
        <authorList>
            <person name="Kucharzyk K."/>
            <person name="Murdoch R.W."/>
            <person name="Higgins S."/>
            <person name="Loffler F."/>
        </authorList>
    </citation>
    <scope>NUCLEOTIDE SEQUENCE</scope>
</reference>
<organism evidence="2">
    <name type="scientific">bioreactor metagenome</name>
    <dbReference type="NCBI Taxonomy" id="1076179"/>
    <lineage>
        <taxon>unclassified sequences</taxon>
        <taxon>metagenomes</taxon>
        <taxon>ecological metagenomes</taxon>
    </lineage>
</organism>
<protein>
    <recommendedName>
        <fullName evidence="3">Basal-body rod modification protein FlgD</fullName>
    </recommendedName>
</protein>